<dbReference type="EMBL" id="CAJNDS010002657">
    <property type="protein sequence ID" value="CAE7557823.1"/>
    <property type="molecule type" value="Genomic_DNA"/>
</dbReference>
<keyword evidence="2" id="KW-1185">Reference proteome</keyword>
<comment type="caution">
    <text evidence="1">The sequence shown here is derived from an EMBL/GenBank/DDBJ whole genome shotgun (WGS) entry which is preliminary data.</text>
</comment>
<evidence type="ECO:0000313" key="1">
    <source>
        <dbReference type="EMBL" id="CAE7557823.1"/>
    </source>
</evidence>
<dbReference type="Proteomes" id="UP000604046">
    <property type="component" value="Unassembled WGS sequence"/>
</dbReference>
<reference evidence="1" key="1">
    <citation type="submission" date="2021-02" db="EMBL/GenBank/DDBJ databases">
        <authorList>
            <person name="Dougan E. K."/>
            <person name="Rhodes N."/>
            <person name="Thang M."/>
            <person name="Chan C."/>
        </authorList>
    </citation>
    <scope>NUCLEOTIDE SEQUENCE</scope>
</reference>
<sequence length="564" mass="64876">MVLQQVLYLQPAAVADFAKVRTGCVFPALEKLAKVKHSKNFEGALFGRLKRESQLPAPTEVNIPLQGVPDDKVSSRVMLPHEILHAMYHSEAGWELCILPDPNQLRKFWADFQHHPCMQNHPLLAKSDFSEKAIPLSLHGDEVPVVGVGKIWCHSVLQFSWNSLMATAAGRSAGDTQLFIWGVFEKFTVDGTLPFFLNLLKWSFQICFEGKWPKKDWRGLAYPPNSPEGRRAGKLLCGGYYAVLVQLNGDLDYYCKWLGLPRWSNHTKPCALCKAAYRGANSWLDNRSSSAWQTTMLTVHTWKEHWATECALFGPPLGLNGLCCSMDFMHCHFLGWLQYFYGSTLSILVNDCLPDSPIQNLLWVGRYIKKTQRDRDKKFKQRLQKLTMFQPKKGFPKLRGRAADIQSLASAMLALFSEKMDADNRQHREIRLFLSLNNELDDTLDQFSPSSGFMAVPAWQAEKLFRTGLQMAQIHARLMDYYKGEGRKLFNMTSKTHFVLHCLHLSKYIHPKMTWCYKGETTMHRLQILWKSCLAGSKHWQVGRKAVIKERYRLWHRRKLRPVA</sequence>
<organism evidence="1 2">
    <name type="scientific">Symbiodinium natans</name>
    <dbReference type="NCBI Taxonomy" id="878477"/>
    <lineage>
        <taxon>Eukaryota</taxon>
        <taxon>Sar</taxon>
        <taxon>Alveolata</taxon>
        <taxon>Dinophyceae</taxon>
        <taxon>Suessiales</taxon>
        <taxon>Symbiodiniaceae</taxon>
        <taxon>Symbiodinium</taxon>
    </lineage>
</organism>
<gene>
    <name evidence="1" type="ORF">SNAT2548_LOCUS31395</name>
</gene>
<name>A0A812U6D4_9DINO</name>
<proteinExistence type="predicted"/>
<evidence type="ECO:0000313" key="2">
    <source>
        <dbReference type="Proteomes" id="UP000604046"/>
    </source>
</evidence>
<accession>A0A812U6D4</accession>
<protein>
    <submittedName>
        <fullName evidence="1">Uncharacterized protein</fullName>
    </submittedName>
</protein>
<dbReference type="AlphaFoldDB" id="A0A812U6D4"/>